<evidence type="ECO:0000256" key="4">
    <source>
        <dbReference type="ARBA" id="ARBA00022692"/>
    </source>
</evidence>
<dbReference type="Proteomes" id="UP001597131">
    <property type="component" value="Unassembled WGS sequence"/>
</dbReference>
<dbReference type="PANTHER" id="PTHR33452:SF1">
    <property type="entry name" value="INNER MEMBRANE PROTEIN YPHA-RELATED"/>
    <property type="match status" value="1"/>
</dbReference>
<reference evidence="9" key="1">
    <citation type="journal article" date="2019" name="Int. J. Syst. Evol. Microbiol.">
        <title>The Global Catalogue of Microorganisms (GCM) 10K type strain sequencing project: providing services to taxonomists for standard genome sequencing and annotation.</title>
        <authorList>
            <consortium name="The Broad Institute Genomics Platform"/>
            <consortium name="The Broad Institute Genome Sequencing Center for Infectious Disease"/>
            <person name="Wu L."/>
            <person name="Ma J."/>
        </authorList>
    </citation>
    <scope>NUCLEOTIDE SEQUENCE [LARGE SCALE GENOMIC DNA]</scope>
    <source>
        <strain evidence="9">CCUG 64793</strain>
    </source>
</reference>
<gene>
    <name evidence="8" type="ORF">ACFQ3Q_09070</name>
</gene>
<comment type="similarity">
    <text evidence="2">Belongs to the DoxX family.</text>
</comment>
<protein>
    <submittedName>
        <fullName evidence="8">DoxX family protein</fullName>
    </submittedName>
</protein>
<evidence type="ECO:0000313" key="9">
    <source>
        <dbReference type="Proteomes" id="UP001597131"/>
    </source>
</evidence>
<name>A0ABW3NTU0_9FLAO</name>
<organism evidence="8 9">
    <name type="scientific">Salegentibacter chungangensis</name>
    <dbReference type="NCBI Taxonomy" id="1335724"/>
    <lineage>
        <taxon>Bacteria</taxon>
        <taxon>Pseudomonadati</taxon>
        <taxon>Bacteroidota</taxon>
        <taxon>Flavobacteriia</taxon>
        <taxon>Flavobacteriales</taxon>
        <taxon>Flavobacteriaceae</taxon>
        <taxon>Salegentibacter</taxon>
    </lineage>
</organism>
<keyword evidence="9" id="KW-1185">Reference proteome</keyword>
<evidence type="ECO:0000256" key="3">
    <source>
        <dbReference type="ARBA" id="ARBA00022475"/>
    </source>
</evidence>
<dbReference type="PANTHER" id="PTHR33452">
    <property type="entry name" value="OXIDOREDUCTASE CATD-RELATED"/>
    <property type="match status" value="1"/>
</dbReference>
<feature type="transmembrane region" description="Helical" evidence="7">
    <location>
        <begin position="111"/>
        <end position="130"/>
    </location>
</feature>
<evidence type="ECO:0000256" key="7">
    <source>
        <dbReference type="SAM" id="Phobius"/>
    </source>
</evidence>
<keyword evidence="5 7" id="KW-1133">Transmembrane helix</keyword>
<evidence type="ECO:0000256" key="1">
    <source>
        <dbReference type="ARBA" id="ARBA00004651"/>
    </source>
</evidence>
<evidence type="ECO:0000256" key="6">
    <source>
        <dbReference type="ARBA" id="ARBA00023136"/>
    </source>
</evidence>
<feature type="transmembrane region" description="Helical" evidence="7">
    <location>
        <begin position="12"/>
        <end position="31"/>
    </location>
</feature>
<evidence type="ECO:0000256" key="5">
    <source>
        <dbReference type="ARBA" id="ARBA00022989"/>
    </source>
</evidence>
<comment type="caution">
    <text evidence="8">The sequence shown here is derived from an EMBL/GenBank/DDBJ whole genome shotgun (WGS) entry which is preliminary data.</text>
</comment>
<accession>A0ABW3NTU0</accession>
<comment type="subcellular location">
    <subcellularLocation>
        <location evidence="1">Cell membrane</location>
        <topology evidence="1">Multi-pass membrane protein</topology>
    </subcellularLocation>
</comment>
<evidence type="ECO:0000313" key="8">
    <source>
        <dbReference type="EMBL" id="MFD1095899.1"/>
    </source>
</evidence>
<dbReference type="Pfam" id="PF07681">
    <property type="entry name" value="DoxX"/>
    <property type="match status" value="1"/>
</dbReference>
<dbReference type="EMBL" id="JBHTLI010000001">
    <property type="protein sequence ID" value="MFD1095899.1"/>
    <property type="molecule type" value="Genomic_DNA"/>
</dbReference>
<keyword evidence="6 7" id="KW-0472">Membrane</keyword>
<proteinExistence type="inferred from homology"/>
<feature type="transmembrane region" description="Helical" evidence="7">
    <location>
        <begin position="52"/>
        <end position="76"/>
    </location>
</feature>
<keyword evidence="3" id="KW-1003">Cell membrane</keyword>
<dbReference type="RefSeq" id="WP_380745004.1">
    <property type="nucleotide sequence ID" value="NZ_JBHTLI010000001.1"/>
</dbReference>
<keyword evidence="4 7" id="KW-0812">Transmembrane</keyword>
<sequence>MRNTYSTNLNLASVDFGLLFFRIAISGLMLTHGIPKLIKMFGSDPIRFADPLGVGEVTTFTFAVLAEFLCSVLVMLGLGTRLAVIPLIMTMAVAALVVHVPDGFAKQELPLLFCSGFILLLFTGAGKYSLDHYFLLSKKK</sequence>
<feature type="transmembrane region" description="Helical" evidence="7">
    <location>
        <begin position="82"/>
        <end position="99"/>
    </location>
</feature>
<dbReference type="InterPro" id="IPR032808">
    <property type="entry name" value="DoxX"/>
</dbReference>
<evidence type="ECO:0000256" key="2">
    <source>
        <dbReference type="ARBA" id="ARBA00006679"/>
    </source>
</evidence>
<dbReference type="InterPro" id="IPR051907">
    <property type="entry name" value="DoxX-like_oxidoreductase"/>
</dbReference>